<evidence type="ECO:0000313" key="2">
    <source>
        <dbReference type="Proteomes" id="UP001425155"/>
    </source>
</evidence>
<name>A0ABU9W2T1_9MICO</name>
<sequence>MAMSYEAALKQWGADKLNRYGDTVDPADVTVTMNFEAGYACCGGRDPGCYCSNATDPVAEVLVDGGGRYRYRIDLQDFDFVSVLAEIVEAGGGTVTSA</sequence>
<gene>
    <name evidence="1" type="ORF">WJX64_02935</name>
</gene>
<evidence type="ECO:0000313" key="1">
    <source>
        <dbReference type="EMBL" id="MEN1945491.1"/>
    </source>
</evidence>
<keyword evidence="2" id="KW-1185">Reference proteome</keyword>
<organism evidence="1 2">
    <name type="scientific">Leifsonia stereocauli</name>
    <dbReference type="NCBI Taxonomy" id="3134136"/>
    <lineage>
        <taxon>Bacteria</taxon>
        <taxon>Bacillati</taxon>
        <taxon>Actinomycetota</taxon>
        <taxon>Actinomycetes</taxon>
        <taxon>Micrococcales</taxon>
        <taxon>Microbacteriaceae</taxon>
        <taxon>Leifsonia</taxon>
    </lineage>
</organism>
<dbReference type="RefSeq" id="WP_342111650.1">
    <property type="nucleotide sequence ID" value="NZ_JBCAUN010000001.1"/>
</dbReference>
<proteinExistence type="predicted"/>
<comment type="caution">
    <text evidence="1">The sequence shown here is derived from an EMBL/GenBank/DDBJ whole genome shotgun (WGS) entry which is preliminary data.</text>
</comment>
<dbReference type="Proteomes" id="UP001425155">
    <property type="component" value="Unassembled WGS sequence"/>
</dbReference>
<accession>A0ABU9W2T1</accession>
<reference evidence="1 2" key="1">
    <citation type="submission" date="2024-03" db="EMBL/GenBank/DDBJ databases">
        <title>YIM 134122 draft genome.</title>
        <authorList>
            <person name="Zuo S."/>
            <person name="Xiong L."/>
        </authorList>
    </citation>
    <scope>NUCLEOTIDE SEQUENCE [LARGE SCALE GENOMIC DNA]</scope>
    <source>
        <strain evidence="1 2">YIM 134122</strain>
    </source>
</reference>
<dbReference type="EMBL" id="JBCLVG010000001">
    <property type="protein sequence ID" value="MEN1945491.1"/>
    <property type="molecule type" value="Genomic_DNA"/>
</dbReference>
<protein>
    <submittedName>
        <fullName evidence="1">Uncharacterized protein</fullName>
    </submittedName>
</protein>